<evidence type="ECO:0000313" key="2">
    <source>
        <dbReference type="WBParaSite" id="ALUE_0001988301-mRNA-1"/>
    </source>
</evidence>
<name>A0A0M3IMA5_ASCLU</name>
<accession>A0A0M3IMA5</accession>
<dbReference type="Proteomes" id="UP000036681">
    <property type="component" value="Unplaced"/>
</dbReference>
<reference evidence="2" key="1">
    <citation type="submission" date="2017-02" db="UniProtKB">
        <authorList>
            <consortium name="WormBaseParasite"/>
        </authorList>
    </citation>
    <scope>IDENTIFICATION</scope>
</reference>
<dbReference type="WBParaSite" id="ALUE_0001988301-mRNA-1">
    <property type="protein sequence ID" value="ALUE_0001988301-mRNA-1"/>
    <property type="gene ID" value="ALUE_0001988301"/>
</dbReference>
<protein>
    <submittedName>
        <fullName evidence="2">DUF3850 domain-containing protein</fullName>
    </submittedName>
</protein>
<evidence type="ECO:0000313" key="1">
    <source>
        <dbReference type="Proteomes" id="UP000036681"/>
    </source>
</evidence>
<organism evidence="1 2">
    <name type="scientific">Ascaris lumbricoides</name>
    <name type="common">Giant roundworm</name>
    <dbReference type="NCBI Taxonomy" id="6252"/>
    <lineage>
        <taxon>Eukaryota</taxon>
        <taxon>Metazoa</taxon>
        <taxon>Ecdysozoa</taxon>
        <taxon>Nematoda</taxon>
        <taxon>Chromadorea</taxon>
        <taxon>Rhabditida</taxon>
        <taxon>Spirurina</taxon>
        <taxon>Ascaridomorpha</taxon>
        <taxon>Ascaridoidea</taxon>
        <taxon>Ascarididae</taxon>
        <taxon>Ascaris</taxon>
    </lineage>
</organism>
<sequence>MSNEYSTGTLIRILYVRKVFEYENYDRRIEYDILSFKTD</sequence>
<dbReference type="AlphaFoldDB" id="A0A0M3IMA5"/>
<proteinExistence type="predicted"/>
<keyword evidence="1" id="KW-1185">Reference proteome</keyword>